<keyword evidence="2" id="KW-0472">Membrane</keyword>
<evidence type="ECO:0000313" key="3">
    <source>
        <dbReference type="EMBL" id="ACT69089.1"/>
    </source>
</evidence>
<evidence type="ECO:0000256" key="1">
    <source>
        <dbReference type="SAM" id="MobiDB-lite"/>
    </source>
</evidence>
<dbReference type="HOGENOM" id="CLU_2155651_0_0_5"/>
<gene>
    <name evidence="3" type="ordered locus">NRI_0106</name>
</gene>
<keyword evidence="4" id="KW-1185">Reference proteome</keyword>
<evidence type="ECO:0000313" key="4">
    <source>
        <dbReference type="Proteomes" id="UP000001627"/>
    </source>
</evidence>
<organism evidence="3 4">
    <name type="scientific">Neorickettsia risticii (strain Illinois)</name>
    <dbReference type="NCBI Taxonomy" id="434131"/>
    <lineage>
        <taxon>Bacteria</taxon>
        <taxon>Pseudomonadati</taxon>
        <taxon>Pseudomonadota</taxon>
        <taxon>Alphaproteobacteria</taxon>
        <taxon>Rickettsiales</taxon>
        <taxon>Anaplasmataceae</taxon>
        <taxon>Neorickettsia</taxon>
    </lineage>
</organism>
<keyword evidence="2" id="KW-1133">Transmembrane helix</keyword>
<feature type="transmembrane region" description="Helical" evidence="2">
    <location>
        <begin position="20"/>
        <end position="48"/>
    </location>
</feature>
<feature type="compositionally biased region" description="Acidic residues" evidence="1">
    <location>
        <begin position="80"/>
        <end position="92"/>
    </location>
</feature>
<protein>
    <submittedName>
        <fullName evidence="3">Uncharacterized protein</fullName>
    </submittedName>
</protein>
<dbReference type="EMBL" id="CP001431">
    <property type="protein sequence ID" value="ACT69089.1"/>
    <property type="molecule type" value="Genomic_DNA"/>
</dbReference>
<reference evidence="3 4" key="1">
    <citation type="journal article" date="2009" name="Nucleic Acids Res.">
        <title>Analysis of complete genome sequence of Neorickettsia risticii: causative agent of Potomac horse fever.</title>
        <authorList>
            <person name="Lin M."/>
            <person name="Zhang C."/>
            <person name="Gibson K."/>
            <person name="Rikihisa Y."/>
        </authorList>
    </citation>
    <scope>NUCLEOTIDE SEQUENCE [LARGE SCALE GENOMIC DNA]</scope>
    <source>
        <strain evidence="3 4">Illinois</strain>
    </source>
</reference>
<accession>C6V3Y7</accession>
<dbReference type="AlphaFoldDB" id="C6V3Y7"/>
<name>C6V3Y7_NEORI</name>
<sequence length="111" mass="11927">MFGFPGLDPENSLHVAYAVYMYIFMAILGLVFLGVVIWMIGVLGLAIYTATLRTGQRIVSAVEQSVDSCIACVRPKEGDAQEDVQPEEEDLPEGMSGLSVSQVGSKDLALS</sequence>
<feature type="region of interest" description="Disordered" evidence="1">
    <location>
        <begin position="77"/>
        <end position="111"/>
    </location>
</feature>
<proteinExistence type="predicted"/>
<evidence type="ECO:0000256" key="2">
    <source>
        <dbReference type="SAM" id="Phobius"/>
    </source>
</evidence>
<dbReference type="KEGG" id="nri:NRI_0106"/>
<dbReference type="RefSeq" id="WP_012779486.1">
    <property type="nucleotide sequence ID" value="NC_013009.1"/>
</dbReference>
<keyword evidence="2" id="KW-0812">Transmembrane</keyword>
<dbReference type="Proteomes" id="UP000001627">
    <property type="component" value="Chromosome"/>
</dbReference>